<evidence type="ECO:0000313" key="12">
    <source>
        <dbReference type="Proteomes" id="UP000541444"/>
    </source>
</evidence>
<keyword evidence="6" id="KW-1015">Disulfide bond</keyword>
<evidence type="ECO:0000259" key="10">
    <source>
        <dbReference type="PROSITE" id="PS51767"/>
    </source>
</evidence>
<dbReference type="InterPro" id="IPR032861">
    <property type="entry name" value="TAXi_N"/>
</dbReference>
<dbReference type="GO" id="GO:0006508">
    <property type="term" value="P:proteolysis"/>
    <property type="evidence" value="ECO:0007669"/>
    <property type="project" value="UniProtKB-KW"/>
</dbReference>
<keyword evidence="4 8" id="KW-0064">Aspartyl protease</keyword>
<dbReference type="PROSITE" id="PS00141">
    <property type="entry name" value="ASP_PROTEASE"/>
    <property type="match status" value="1"/>
</dbReference>
<feature type="chain" id="PRO_5029615451" description="Peptidase A1 domain-containing protein" evidence="9">
    <location>
        <begin position="31"/>
        <end position="493"/>
    </location>
</feature>
<dbReference type="PROSITE" id="PS51767">
    <property type="entry name" value="PEPTIDASE_A1"/>
    <property type="match status" value="1"/>
</dbReference>
<dbReference type="AlphaFoldDB" id="A0A7J7LVL8"/>
<name>A0A7J7LVL8_9MAGN</name>
<comment type="similarity">
    <text evidence="1 8">Belongs to the peptidase A1 family.</text>
</comment>
<dbReference type="InterPro" id="IPR032799">
    <property type="entry name" value="TAXi_C"/>
</dbReference>
<dbReference type="InterPro" id="IPR001969">
    <property type="entry name" value="Aspartic_peptidase_AS"/>
</dbReference>
<dbReference type="GO" id="GO:0004190">
    <property type="term" value="F:aspartic-type endopeptidase activity"/>
    <property type="evidence" value="ECO:0007669"/>
    <property type="project" value="UniProtKB-KW"/>
</dbReference>
<dbReference type="InterPro" id="IPR021109">
    <property type="entry name" value="Peptidase_aspartic_dom_sf"/>
</dbReference>
<dbReference type="OrthoDB" id="2747330at2759"/>
<sequence>MGAFTFFLRLSFTSYVLLLVFISCSESVSAEKGEGEITDGGLHNLRTHAIRLSSVVLEATCSPSPLTSTSIKGSSTKPSLKILHKHNPCSKSKRTKSSENLLMDILQQDRARVESVQHRLLDDVRKDLLKSSKAKLPAQSGRSIGTGNYIVRVGFGTPKKDLTLIFDTGSDLTWIQCEPCAKACYSQQDPIFDPSKSTSYSNITCNTTECNKLKSATGITPGCSASTSACIYGIQYGDQSFSVGYFAHETLTISPSDVFPKFLFGCGQNQEGLFAGAAGLIGLGRDTLSLVSQTASKYGRVFSYCLPSRTSSIGYLALGQTGISSSVKFTPMLSDSRSAGFYFIRMTDFSVGGRKLGIPNSVFTTSSTIIDSGTVITRLPPSAYTPLRTAFRNAMSKYPLTDPISILDTCYDLTNYTTVLIPKIGMFYSPGIMVDVDPSGILIAATASQVCLAFAPNTDDGDVAILGNTQQKNLEVIYDVAKGRVGFGPGSCG</sequence>
<keyword evidence="3 9" id="KW-0732">Signal</keyword>
<gene>
    <name evidence="11" type="ORF">GIB67_008866</name>
</gene>
<dbReference type="FunFam" id="2.40.70.10:FF:000021">
    <property type="entry name" value="Aspartyl protease AED1"/>
    <property type="match status" value="1"/>
</dbReference>
<accession>A0A7J7LVL8</accession>
<evidence type="ECO:0000256" key="6">
    <source>
        <dbReference type="ARBA" id="ARBA00023157"/>
    </source>
</evidence>
<dbReference type="PANTHER" id="PTHR13683:SF750">
    <property type="entry name" value="ASPARTYL PROTEASE AED1"/>
    <property type="match status" value="1"/>
</dbReference>
<dbReference type="Proteomes" id="UP000541444">
    <property type="component" value="Unassembled WGS sequence"/>
</dbReference>
<dbReference type="CDD" id="cd05472">
    <property type="entry name" value="cnd41_like"/>
    <property type="match status" value="1"/>
</dbReference>
<evidence type="ECO:0000256" key="7">
    <source>
        <dbReference type="PIRSR" id="PIRSR601461-1"/>
    </source>
</evidence>
<dbReference type="SUPFAM" id="SSF50630">
    <property type="entry name" value="Acid proteases"/>
    <property type="match status" value="1"/>
</dbReference>
<comment type="caution">
    <text evidence="11">The sequence shown here is derived from an EMBL/GenBank/DDBJ whole genome shotgun (WGS) entry which is preliminary data.</text>
</comment>
<dbReference type="Pfam" id="PF14541">
    <property type="entry name" value="TAXi_C"/>
    <property type="match status" value="1"/>
</dbReference>
<dbReference type="PANTHER" id="PTHR13683">
    <property type="entry name" value="ASPARTYL PROTEASES"/>
    <property type="match status" value="1"/>
</dbReference>
<dbReference type="FunFam" id="2.40.70.10:FF:000013">
    <property type="entry name" value="Aspartyl protease AED1"/>
    <property type="match status" value="1"/>
</dbReference>
<evidence type="ECO:0000256" key="5">
    <source>
        <dbReference type="ARBA" id="ARBA00022801"/>
    </source>
</evidence>
<feature type="signal peptide" evidence="9">
    <location>
        <begin position="1"/>
        <end position="30"/>
    </location>
</feature>
<dbReference type="PRINTS" id="PR00792">
    <property type="entry name" value="PEPSIN"/>
</dbReference>
<dbReference type="EMBL" id="JACGCM010001965">
    <property type="protein sequence ID" value="KAF6146580.1"/>
    <property type="molecule type" value="Genomic_DNA"/>
</dbReference>
<feature type="active site" evidence="7">
    <location>
        <position position="371"/>
    </location>
</feature>
<evidence type="ECO:0000256" key="4">
    <source>
        <dbReference type="ARBA" id="ARBA00022750"/>
    </source>
</evidence>
<evidence type="ECO:0000256" key="1">
    <source>
        <dbReference type="ARBA" id="ARBA00007447"/>
    </source>
</evidence>
<reference evidence="11 12" key="1">
    <citation type="journal article" date="2020" name="IScience">
        <title>Genome Sequencing of the Endangered Kingdonia uniflora (Circaeasteraceae, Ranunculales) Reveals Potential Mechanisms of Evolutionary Specialization.</title>
        <authorList>
            <person name="Sun Y."/>
            <person name="Deng T."/>
            <person name="Zhang A."/>
            <person name="Moore M.J."/>
            <person name="Landis J.B."/>
            <person name="Lin N."/>
            <person name="Zhang H."/>
            <person name="Zhang X."/>
            <person name="Huang J."/>
            <person name="Zhang X."/>
            <person name="Sun H."/>
            <person name="Wang H."/>
        </authorList>
    </citation>
    <scope>NUCLEOTIDE SEQUENCE [LARGE SCALE GENOMIC DNA]</scope>
    <source>
        <strain evidence="11">TB1705</strain>
        <tissue evidence="11">Leaf</tissue>
    </source>
</reference>
<feature type="domain" description="Peptidase A1" evidence="10">
    <location>
        <begin position="149"/>
        <end position="488"/>
    </location>
</feature>
<evidence type="ECO:0000256" key="2">
    <source>
        <dbReference type="ARBA" id="ARBA00022670"/>
    </source>
</evidence>
<keyword evidence="5 8" id="KW-0378">Hydrolase</keyword>
<keyword evidence="12" id="KW-1185">Reference proteome</keyword>
<proteinExistence type="inferred from homology"/>
<dbReference type="InterPro" id="IPR033121">
    <property type="entry name" value="PEPTIDASE_A1"/>
</dbReference>
<evidence type="ECO:0000256" key="3">
    <source>
        <dbReference type="ARBA" id="ARBA00022729"/>
    </source>
</evidence>
<dbReference type="InterPro" id="IPR001461">
    <property type="entry name" value="Aspartic_peptidase_A1"/>
</dbReference>
<keyword evidence="2 8" id="KW-0645">Protease</keyword>
<dbReference type="Gene3D" id="2.40.70.10">
    <property type="entry name" value="Acid Proteases"/>
    <property type="match status" value="2"/>
</dbReference>
<dbReference type="InterPro" id="IPR033873">
    <property type="entry name" value="CND41-like"/>
</dbReference>
<dbReference type="Pfam" id="PF14543">
    <property type="entry name" value="TAXi_N"/>
    <property type="match status" value="1"/>
</dbReference>
<evidence type="ECO:0000256" key="8">
    <source>
        <dbReference type="RuleBase" id="RU000454"/>
    </source>
</evidence>
<evidence type="ECO:0000256" key="9">
    <source>
        <dbReference type="SAM" id="SignalP"/>
    </source>
</evidence>
<evidence type="ECO:0000313" key="11">
    <source>
        <dbReference type="EMBL" id="KAF6146580.1"/>
    </source>
</evidence>
<organism evidence="11 12">
    <name type="scientific">Kingdonia uniflora</name>
    <dbReference type="NCBI Taxonomy" id="39325"/>
    <lineage>
        <taxon>Eukaryota</taxon>
        <taxon>Viridiplantae</taxon>
        <taxon>Streptophyta</taxon>
        <taxon>Embryophyta</taxon>
        <taxon>Tracheophyta</taxon>
        <taxon>Spermatophyta</taxon>
        <taxon>Magnoliopsida</taxon>
        <taxon>Ranunculales</taxon>
        <taxon>Circaeasteraceae</taxon>
        <taxon>Kingdonia</taxon>
    </lineage>
</organism>
<protein>
    <recommendedName>
        <fullName evidence="10">Peptidase A1 domain-containing protein</fullName>
    </recommendedName>
</protein>
<feature type="active site" evidence="7">
    <location>
        <position position="167"/>
    </location>
</feature>